<dbReference type="AlphaFoldDB" id="A0A7C9CTZ5"/>
<evidence type="ECO:0000313" key="1">
    <source>
        <dbReference type="EMBL" id="MBA4623504.1"/>
    </source>
</evidence>
<name>A0A7C9CTZ5_OPUST</name>
<proteinExistence type="predicted"/>
<sequence>MSFSVSFWSGRYEIAESSSMRRNATADDVRGIQGSTVTVPKVEASLTTYPTTLPEANSSLVVRKFEDRKSSFIAPSSRVRTWRRSSADDDICSFKPHDFR</sequence>
<organism evidence="1">
    <name type="scientific">Opuntia streptacantha</name>
    <name type="common">Prickly pear cactus</name>
    <name type="synonym">Opuntia cardona</name>
    <dbReference type="NCBI Taxonomy" id="393608"/>
    <lineage>
        <taxon>Eukaryota</taxon>
        <taxon>Viridiplantae</taxon>
        <taxon>Streptophyta</taxon>
        <taxon>Embryophyta</taxon>
        <taxon>Tracheophyta</taxon>
        <taxon>Spermatophyta</taxon>
        <taxon>Magnoliopsida</taxon>
        <taxon>eudicotyledons</taxon>
        <taxon>Gunneridae</taxon>
        <taxon>Pentapetalae</taxon>
        <taxon>Caryophyllales</taxon>
        <taxon>Cactineae</taxon>
        <taxon>Cactaceae</taxon>
        <taxon>Opuntioideae</taxon>
        <taxon>Opuntia</taxon>
    </lineage>
</organism>
<protein>
    <submittedName>
        <fullName evidence="1">Uncharacterized protein</fullName>
    </submittedName>
</protein>
<accession>A0A7C9CTZ5</accession>
<reference evidence="1" key="2">
    <citation type="submission" date="2020-07" db="EMBL/GenBank/DDBJ databases">
        <authorList>
            <person name="Vera ALvarez R."/>
            <person name="Arias-Moreno D.M."/>
            <person name="Jimenez-Jacinto V."/>
            <person name="Jimenez-Bremont J.F."/>
            <person name="Swaminathan K."/>
            <person name="Moose S.P."/>
            <person name="Guerrero-Gonzalez M.L."/>
            <person name="Marino-Ramirez L."/>
            <person name="Landsman D."/>
            <person name="Rodriguez-Kessler M."/>
            <person name="Delgado-Sanchez P."/>
        </authorList>
    </citation>
    <scope>NUCLEOTIDE SEQUENCE</scope>
    <source>
        <tissue evidence="1">Cladode</tissue>
    </source>
</reference>
<dbReference type="EMBL" id="GISG01043148">
    <property type="protein sequence ID" value="MBA4623504.1"/>
    <property type="molecule type" value="Transcribed_RNA"/>
</dbReference>
<reference evidence="1" key="1">
    <citation type="journal article" date="2013" name="J. Plant Res.">
        <title>Effect of fungi and light on seed germination of three Opuntia species from semiarid lands of central Mexico.</title>
        <authorList>
            <person name="Delgado-Sanchez P."/>
            <person name="Jimenez-Bremont J.F."/>
            <person name="Guerrero-Gonzalez Mde L."/>
            <person name="Flores J."/>
        </authorList>
    </citation>
    <scope>NUCLEOTIDE SEQUENCE</scope>
    <source>
        <tissue evidence="1">Cladode</tissue>
    </source>
</reference>